<name>A0ABS0MYH5_PSELU</name>
<accession>A0ABS0MYH5</accession>
<dbReference type="SUPFAM" id="SSF52540">
    <property type="entry name" value="P-loop containing nucleoside triphosphate hydrolases"/>
    <property type="match status" value="1"/>
</dbReference>
<proteinExistence type="predicted"/>
<reference evidence="2 3" key="1">
    <citation type="submission" date="2020-11" db="EMBL/GenBank/DDBJ databases">
        <title>Enhanced detection system for hospital associated transmission using whole genome sequencing surveillance.</title>
        <authorList>
            <person name="Harrison L.H."/>
            <person name="Van Tyne D."/>
            <person name="Marsh J.W."/>
            <person name="Griffith M.P."/>
            <person name="Snyder D.J."/>
            <person name="Cooper V.S."/>
            <person name="Mustapha M."/>
        </authorList>
    </citation>
    <scope>NUCLEOTIDE SEQUENCE [LARGE SCALE GENOMIC DNA]</scope>
    <source>
        <strain evidence="2 3">PSB00013</strain>
    </source>
</reference>
<dbReference type="InterPro" id="IPR027417">
    <property type="entry name" value="P-loop_NTPase"/>
</dbReference>
<evidence type="ECO:0000259" key="1">
    <source>
        <dbReference type="Pfam" id="PF07693"/>
    </source>
</evidence>
<dbReference type="Proteomes" id="UP000638986">
    <property type="component" value="Unassembled WGS sequence"/>
</dbReference>
<gene>
    <name evidence="2" type="ORF">I5Q09_23995</name>
</gene>
<organism evidence="2 3">
    <name type="scientific">Pseudomonas luteola</name>
    <dbReference type="NCBI Taxonomy" id="47886"/>
    <lineage>
        <taxon>Bacteria</taxon>
        <taxon>Pseudomonadati</taxon>
        <taxon>Pseudomonadota</taxon>
        <taxon>Gammaproteobacteria</taxon>
        <taxon>Pseudomonadales</taxon>
        <taxon>Pseudomonadaceae</taxon>
        <taxon>Pseudomonas</taxon>
    </lineage>
</organism>
<feature type="domain" description="KAP NTPase" evidence="1">
    <location>
        <begin position="26"/>
        <end position="356"/>
    </location>
</feature>
<comment type="caution">
    <text evidence="2">The sequence shown here is derived from an EMBL/GenBank/DDBJ whole genome shotgun (WGS) entry which is preliminary data.</text>
</comment>
<dbReference type="RefSeq" id="WP_181123703.1">
    <property type="nucleotide sequence ID" value="NZ_JAAMQY010000010.1"/>
</dbReference>
<dbReference type="EMBL" id="JADTXM010000027">
    <property type="protein sequence ID" value="MBH3441744.1"/>
    <property type="molecule type" value="Genomic_DNA"/>
</dbReference>
<sequence>MTATNDNHAFSADRPIHDISQDDLGRDKFAASLAHALLGWSGTDSLVVSLNGKWGSGKTSIKNMALELIKEKGDKKLNIIEFNPWEWAAQDQINTALFKEISKAIKLVDKTAEGKKLAASLTKYGKLLSASESAATKFYNYLPILAGATWFACLAPLFQDANWSKYTGVKLTVILSVVILILKWGGISLTKWGELLVEQTKGKELSILELKNQIKKLLAARDKPLLIVMDDIDRLTTPQLQMVFQLVKANLDFPNVVYLLLFQRDLVEAKLSDGRQQGREYIEKIIQVPFDIPSISRPKLEAILFKKLDSIISKDTVLSAKFDQNRWAKLYRGGLEHYFETLRNVHRYTSTLSFQTALVKNDSYAEINPVDLIAIECIRVFEPEVFRELTNNKEFLTANDDEAYKTNKEVATSQLNEILEKGNNKKALKTIIPNLFPNKAWALGGLRYGHGFSDTYFKELRVCHTAYFDRYFQFSIPTDGISHSKLTELVETTKNSDSFKNTILAIKDTDQLRTTLSYFEDYVEAIPLSNSVEFLTALMDLADIVEDDDVGQISFSASTCIIRITLWFLSRMQDNASRFQDIKSAFQRSTGLRVLEKIILHTEDEIKEDAPSAFFDEAALDTLKSLFVVKINAISQNDSDFLLRHSSLVSLLFRWLRFGGNPRQWVQSQVDNGNILKVLCSFVSKSVVSSGDKVRDKYYIRLEYLEEFANIESVKQAIANLDVAYLTEKENQALTLFKDALEEGNRPHK</sequence>
<evidence type="ECO:0000313" key="3">
    <source>
        <dbReference type="Proteomes" id="UP000638986"/>
    </source>
</evidence>
<dbReference type="InterPro" id="IPR011646">
    <property type="entry name" value="KAP_P-loop"/>
</dbReference>
<evidence type="ECO:0000313" key="2">
    <source>
        <dbReference type="EMBL" id="MBH3441744.1"/>
    </source>
</evidence>
<dbReference type="Gene3D" id="3.40.50.300">
    <property type="entry name" value="P-loop containing nucleotide triphosphate hydrolases"/>
    <property type="match status" value="1"/>
</dbReference>
<protein>
    <recommendedName>
        <fullName evidence="1">KAP NTPase domain-containing protein</fullName>
    </recommendedName>
</protein>
<dbReference type="Pfam" id="PF07693">
    <property type="entry name" value="KAP_NTPase"/>
    <property type="match status" value="1"/>
</dbReference>